<accession>A0ABR0KNJ3</accession>
<sequence length="403" mass="45553">MERHIRPSLQRAPTSVSLRGDQISHAAQEPRNRRSQHGDEGRTSPESRRQRASSANPGSLEGLPYACPYAKHDPETYSHKNAGDHDYRNCSTGYWTSIARLKQHLYRTHDRSVRCCQRCWQNFPNDNALREHVERRPCEARPVPEEKMNAEQRTAIHERVQGNPYKSWYKIYTILFPADEEPLSPYAEWVTGEDLRKCFALLLNNLPRLLVQAAVKRHPEARGTHLSRDDEFPTTAGTIHKALLLCKKEFAQRTGLSHVFASGSPSPEDSPPGGSERAVVPTSSTRASDEHQSHRQPRNLSINTQHARQERQQETKEESSSASSTDISVDEQVLQLSRHGPHQHGPYRAREGYPGASATPHTLAPYTAISAIPTDEDLLHAPNLNELFPHYGMGVNSEYDYSQ</sequence>
<keyword evidence="3" id="KW-1185">Reference proteome</keyword>
<feature type="compositionally biased region" description="Basic and acidic residues" evidence="1">
    <location>
        <begin position="28"/>
        <end position="49"/>
    </location>
</feature>
<dbReference type="Proteomes" id="UP001345013">
    <property type="component" value="Unassembled WGS sequence"/>
</dbReference>
<feature type="compositionally biased region" description="Low complexity" evidence="1">
    <location>
        <begin position="262"/>
        <end position="276"/>
    </location>
</feature>
<gene>
    <name evidence="2" type="ORF">LTR24_000346</name>
</gene>
<organism evidence="2 3">
    <name type="scientific">Lithohypha guttulata</name>
    <dbReference type="NCBI Taxonomy" id="1690604"/>
    <lineage>
        <taxon>Eukaryota</taxon>
        <taxon>Fungi</taxon>
        <taxon>Dikarya</taxon>
        <taxon>Ascomycota</taxon>
        <taxon>Pezizomycotina</taxon>
        <taxon>Eurotiomycetes</taxon>
        <taxon>Chaetothyriomycetidae</taxon>
        <taxon>Chaetothyriales</taxon>
        <taxon>Trichomeriaceae</taxon>
        <taxon>Lithohypha</taxon>
    </lineage>
</organism>
<dbReference type="PANTHER" id="PTHR38166:SF1">
    <property type="entry name" value="C2H2-TYPE DOMAIN-CONTAINING PROTEIN"/>
    <property type="match status" value="1"/>
</dbReference>
<comment type="caution">
    <text evidence="2">The sequence shown here is derived from an EMBL/GenBank/DDBJ whole genome shotgun (WGS) entry which is preliminary data.</text>
</comment>
<evidence type="ECO:0000313" key="3">
    <source>
        <dbReference type="Proteomes" id="UP001345013"/>
    </source>
</evidence>
<dbReference type="PANTHER" id="PTHR38166">
    <property type="entry name" value="C2H2-TYPE DOMAIN-CONTAINING PROTEIN-RELATED"/>
    <property type="match status" value="1"/>
</dbReference>
<protein>
    <recommendedName>
        <fullName evidence="4">C2H2-type domain-containing protein</fullName>
    </recommendedName>
</protein>
<name>A0ABR0KNJ3_9EURO</name>
<evidence type="ECO:0008006" key="4">
    <source>
        <dbReference type="Google" id="ProtNLM"/>
    </source>
</evidence>
<feature type="region of interest" description="Disordered" evidence="1">
    <location>
        <begin position="1"/>
        <end position="67"/>
    </location>
</feature>
<proteinExistence type="predicted"/>
<evidence type="ECO:0000256" key="1">
    <source>
        <dbReference type="SAM" id="MobiDB-lite"/>
    </source>
</evidence>
<reference evidence="2 3" key="1">
    <citation type="submission" date="2023-08" db="EMBL/GenBank/DDBJ databases">
        <title>Black Yeasts Isolated from many extreme environments.</title>
        <authorList>
            <person name="Coleine C."/>
            <person name="Stajich J.E."/>
            <person name="Selbmann L."/>
        </authorList>
    </citation>
    <scope>NUCLEOTIDE SEQUENCE [LARGE SCALE GENOMIC DNA]</scope>
    <source>
        <strain evidence="2 3">CCFEE 5885</strain>
    </source>
</reference>
<feature type="region of interest" description="Disordered" evidence="1">
    <location>
        <begin position="258"/>
        <end position="357"/>
    </location>
</feature>
<feature type="compositionally biased region" description="Basic and acidic residues" evidence="1">
    <location>
        <begin position="307"/>
        <end position="319"/>
    </location>
</feature>
<evidence type="ECO:0000313" key="2">
    <source>
        <dbReference type="EMBL" id="KAK5102115.1"/>
    </source>
</evidence>
<dbReference type="EMBL" id="JAVRRG010000003">
    <property type="protein sequence ID" value="KAK5102115.1"/>
    <property type="molecule type" value="Genomic_DNA"/>
</dbReference>